<dbReference type="InterPro" id="IPR036322">
    <property type="entry name" value="WD40_repeat_dom_sf"/>
</dbReference>
<dbReference type="Proteomes" id="UP000030755">
    <property type="component" value="Unassembled WGS sequence"/>
</dbReference>
<dbReference type="HOGENOM" id="CLU_1046453_0_0_1"/>
<dbReference type="Gene3D" id="2.130.10.10">
    <property type="entry name" value="YVTN repeat-like/Quinoprotein amine dehydrogenase"/>
    <property type="match status" value="1"/>
</dbReference>
<dbReference type="InterPro" id="IPR015943">
    <property type="entry name" value="WD40/YVTN_repeat-like_dom_sf"/>
</dbReference>
<accession>A0A075AXH1</accession>
<gene>
    <name evidence="2" type="ORF">O9G_002442</name>
</gene>
<sequence>MTSAENAHNNCILQLKSFAFDSGIILVSQGRDSYIHQWLFNFNESNILKNTDSEVNLKACRSVSVQNFSFCRMEIMRRPSNELIGLLPEENNILIFNLTSNERVDVILTNEKTNGSLMCLIPLKVESHSILLASGHESGSISVYCYNFLLLMSIASLGNAIVTTSVDNILYMLQFSDLTDDSKTELEYEKYNCKLPSHGVNHVCVNSDLKMMTVSSWDCSRSLRLKKTLSLHRDSIYCSIFFQNAERDFLAVSSKDGLISLWDLTK</sequence>
<feature type="repeat" description="WD" evidence="1">
    <location>
        <begin position="229"/>
        <end position="266"/>
    </location>
</feature>
<dbReference type="STRING" id="988480.A0A075AXH1"/>
<dbReference type="SMART" id="SM00320">
    <property type="entry name" value="WD40"/>
    <property type="match status" value="1"/>
</dbReference>
<dbReference type="OrthoDB" id="7668193at2759"/>
<dbReference type="EMBL" id="KE560907">
    <property type="protein sequence ID" value="EPZ34844.1"/>
    <property type="molecule type" value="Genomic_DNA"/>
</dbReference>
<protein>
    <submittedName>
        <fullName evidence="2">Uncharacterized protein</fullName>
    </submittedName>
</protein>
<dbReference type="PROSITE" id="PS50294">
    <property type="entry name" value="WD_REPEATS_REGION"/>
    <property type="match status" value="1"/>
</dbReference>
<reference evidence="2 3" key="1">
    <citation type="journal article" date="2013" name="Curr. Biol.">
        <title>Shared signatures of parasitism and phylogenomics unite Cryptomycota and microsporidia.</title>
        <authorList>
            <person name="James T.Y."/>
            <person name="Pelin A."/>
            <person name="Bonen L."/>
            <person name="Ahrendt S."/>
            <person name="Sain D."/>
            <person name="Corradi N."/>
            <person name="Stajich J.E."/>
        </authorList>
    </citation>
    <scope>NUCLEOTIDE SEQUENCE [LARGE SCALE GENOMIC DNA]</scope>
    <source>
        <strain evidence="2 3">CSF55</strain>
    </source>
</reference>
<dbReference type="InterPro" id="IPR001680">
    <property type="entry name" value="WD40_rpt"/>
</dbReference>
<proteinExistence type="predicted"/>
<keyword evidence="3" id="KW-1185">Reference proteome</keyword>
<organism evidence="2 3">
    <name type="scientific">Rozella allomycis (strain CSF55)</name>
    <dbReference type="NCBI Taxonomy" id="988480"/>
    <lineage>
        <taxon>Eukaryota</taxon>
        <taxon>Fungi</taxon>
        <taxon>Fungi incertae sedis</taxon>
        <taxon>Cryptomycota</taxon>
        <taxon>Cryptomycota incertae sedis</taxon>
        <taxon>Rozella</taxon>
    </lineage>
</organism>
<keyword evidence="1" id="KW-0853">WD repeat</keyword>
<dbReference type="AlphaFoldDB" id="A0A075AXH1"/>
<evidence type="ECO:0000313" key="2">
    <source>
        <dbReference type="EMBL" id="EPZ34844.1"/>
    </source>
</evidence>
<evidence type="ECO:0000313" key="3">
    <source>
        <dbReference type="Proteomes" id="UP000030755"/>
    </source>
</evidence>
<dbReference type="PROSITE" id="PS50082">
    <property type="entry name" value="WD_REPEATS_2"/>
    <property type="match status" value="1"/>
</dbReference>
<evidence type="ECO:0000256" key="1">
    <source>
        <dbReference type="PROSITE-ProRule" id="PRU00221"/>
    </source>
</evidence>
<name>A0A075AXH1_ROZAC</name>
<dbReference type="SUPFAM" id="SSF50978">
    <property type="entry name" value="WD40 repeat-like"/>
    <property type="match status" value="1"/>
</dbReference>
<dbReference type="Pfam" id="PF00400">
    <property type="entry name" value="WD40"/>
    <property type="match status" value="1"/>
</dbReference>